<dbReference type="SMART" id="SM00382">
    <property type="entry name" value="AAA"/>
    <property type="match status" value="1"/>
</dbReference>
<dbReference type="PROSITE" id="PS00675">
    <property type="entry name" value="SIGMA54_INTERACT_1"/>
    <property type="match status" value="1"/>
</dbReference>
<dbReference type="SUPFAM" id="SSF46689">
    <property type="entry name" value="Homeodomain-like"/>
    <property type="match status" value="1"/>
</dbReference>
<dbReference type="Pfam" id="PF00158">
    <property type="entry name" value="Sigma54_activat"/>
    <property type="match status" value="1"/>
</dbReference>
<dbReference type="Pfam" id="PF25601">
    <property type="entry name" value="AAA_lid_14"/>
    <property type="match status" value="1"/>
</dbReference>
<dbReference type="PANTHER" id="PTHR32071">
    <property type="entry name" value="TRANSCRIPTIONAL REGULATORY PROTEIN"/>
    <property type="match status" value="1"/>
</dbReference>
<dbReference type="RefSeq" id="WP_091361021.1">
    <property type="nucleotide sequence ID" value="NZ_AP025284.1"/>
</dbReference>
<evidence type="ECO:0000256" key="7">
    <source>
        <dbReference type="ARBA" id="ARBA00023163"/>
    </source>
</evidence>
<dbReference type="SUPFAM" id="SSF52172">
    <property type="entry name" value="CheY-like"/>
    <property type="match status" value="1"/>
</dbReference>
<dbReference type="InterPro" id="IPR001789">
    <property type="entry name" value="Sig_transdc_resp-reg_receiver"/>
</dbReference>
<dbReference type="InterPro" id="IPR003593">
    <property type="entry name" value="AAA+_ATPase"/>
</dbReference>
<feature type="modified residue" description="4-aspartylphosphate" evidence="8">
    <location>
        <position position="54"/>
    </location>
</feature>
<dbReference type="InterPro" id="IPR058031">
    <property type="entry name" value="AAA_lid_NorR"/>
</dbReference>
<dbReference type="SMART" id="SM00448">
    <property type="entry name" value="REC"/>
    <property type="match status" value="1"/>
</dbReference>
<keyword evidence="3" id="KW-0067">ATP-binding</keyword>
<dbReference type="Gene3D" id="1.10.10.60">
    <property type="entry name" value="Homeodomain-like"/>
    <property type="match status" value="1"/>
</dbReference>
<dbReference type="Pfam" id="PF00072">
    <property type="entry name" value="Response_reg"/>
    <property type="match status" value="1"/>
</dbReference>
<dbReference type="InterPro" id="IPR002078">
    <property type="entry name" value="Sigma_54_int"/>
</dbReference>
<protein>
    <submittedName>
        <fullName evidence="11">Two-component system, NtrC family, C4-dicarboxylate transport response regulator DctD</fullName>
    </submittedName>
</protein>
<keyword evidence="6" id="KW-0238">DNA-binding</keyword>
<feature type="domain" description="Response regulatory" evidence="10">
    <location>
        <begin position="5"/>
        <end position="119"/>
    </location>
</feature>
<keyword evidence="5" id="KW-0805">Transcription regulation</keyword>
<keyword evidence="4" id="KW-0902">Two-component regulatory system</keyword>
<evidence type="ECO:0000256" key="1">
    <source>
        <dbReference type="ARBA" id="ARBA00022553"/>
    </source>
</evidence>
<evidence type="ECO:0000256" key="8">
    <source>
        <dbReference type="PROSITE-ProRule" id="PRU00169"/>
    </source>
</evidence>
<dbReference type="GO" id="GO:0005524">
    <property type="term" value="F:ATP binding"/>
    <property type="evidence" value="ECO:0007669"/>
    <property type="project" value="UniProtKB-KW"/>
</dbReference>
<evidence type="ECO:0000256" key="4">
    <source>
        <dbReference type="ARBA" id="ARBA00023012"/>
    </source>
</evidence>
<organism evidence="11 12">
    <name type="scientific">Amphritea atlantica</name>
    <dbReference type="NCBI Taxonomy" id="355243"/>
    <lineage>
        <taxon>Bacteria</taxon>
        <taxon>Pseudomonadati</taxon>
        <taxon>Pseudomonadota</taxon>
        <taxon>Gammaproteobacteria</taxon>
        <taxon>Oceanospirillales</taxon>
        <taxon>Oceanospirillaceae</taxon>
        <taxon>Amphritea</taxon>
    </lineage>
</organism>
<dbReference type="FunFam" id="3.40.50.2300:FF:000018">
    <property type="entry name" value="DNA-binding transcriptional regulator NtrC"/>
    <property type="match status" value="1"/>
</dbReference>
<dbReference type="GO" id="GO:0006355">
    <property type="term" value="P:regulation of DNA-templated transcription"/>
    <property type="evidence" value="ECO:0007669"/>
    <property type="project" value="InterPro"/>
</dbReference>
<dbReference type="EMBL" id="FOGB01000014">
    <property type="protein sequence ID" value="SER01985.1"/>
    <property type="molecule type" value="Genomic_DNA"/>
</dbReference>
<accession>A0A1H9KSX3</accession>
<evidence type="ECO:0000256" key="5">
    <source>
        <dbReference type="ARBA" id="ARBA00023015"/>
    </source>
</evidence>
<keyword evidence="1 8" id="KW-0597">Phosphoprotein</keyword>
<evidence type="ECO:0000256" key="6">
    <source>
        <dbReference type="ARBA" id="ARBA00023125"/>
    </source>
</evidence>
<dbReference type="PROSITE" id="PS50045">
    <property type="entry name" value="SIGMA54_INTERACT_4"/>
    <property type="match status" value="1"/>
</dbReference>
<dbReference type="InterPro" id="IPR009057">
    <property type="entry name" value="Homeodomain-like_sf"/>
</dbReference>
<evidence type="ECO:0000256" key="2">
    <source>
        <dbReference type="ARBA" id="ARBA00022741"/>
    </source>
</evidence>
<dbReference type="CDD" id="cd00009">
    <property type="entry name" value="AAA"/>
    <property type="match status" value="1"/>
</dbReference>
<keyword evidence="12" id="KW-1185">Reference proteome</keyword>
<dbReference type="GO" id="GO:0043565">
    <property type="term" value="F:sequence-specific DNA binding"/>
    <property type="evidence" value="ECO:0007669"/>
    <property type="project" value="InterPro"/>
</dbReference>
<dbReference type="PROSITE" id="PS51257">
    <property type="entry name" value="PROKAR_LIPOPROTEIN"/>
    <property type="match status" value="1"/>
</dbReference>
<dbReference type="InterPro" id="IPR027417">
    <property type="entry name" value="P-loop_NTPase"/>
</dbReference>
<reference evidence="12" key="1">
    <citation type="submission" date="2016-10" db="EMBL/GenBank/DDBJ databases">
        <authorList>
            <person name="Varghese N."/>
            <person name="Submissions S."/>
        </authorList>
    </citation>
    <scope>NUCLEOTIDE SEQUENCE [LARGE SCALE GENOMIC DNA]</scope>
    <source>
        <strain evidence="12">DSM 18887</strain>
    </source>
</reference>
<dbReference type="PANTHER" id="PTHR32071:SF57">
    <property type="entry name" value="C4-DICARBOXYLATE TRANSPORT TRANSCRIPTIONAL REGULATORY PROTEIN DCTD"/>
    <property type="match status" value="1"/>
</dbReference>
<dbReference type="PROSITE" id="PS00676">
    <property type="entry name" value="SIGMA54_INTERACT_2"/>
    <property type="match status" value="1"/>
</dbReference>
<dbReference type="STRING" id="355243.SAMN03080615_03631"/>
<dbReference type="InterPro" id="IPR025662">
    <property type="entry name" value="Sigma_54_int_dom_ATP-bd_1"/>
</dbReference>
<evidence type="ECO:0000259" key="9">
    <source>
        <dbReference type="PROSITE" id="PS50045"/>
    </source>
</evidence>
<dbReference type="Gene3D" id="3.40.50.300">
    <property type="entry name" value="P-loop containing nucleotide triphosphate hydrolases"/>
    <property type="match status" value="1"/>
</dbReference>
<dbReference type="Pfam" id="PF02954">
    <property type="entry name" value="HTH_8"/>
    <property type="match status" value="1"/>
</dbReference>
<dbReference type="InterPro" id="IPR011006">
    <property type="entry name" value="CheY-like_superfamily"/>
</dbReference>
<dbReference type="OrthoDB" id="9804019at2"/>
<sequence length="458" mass="51538">MNRGQVLLVDDDPVIRQSTTLWLQMAGFGVIACDRAREALTHLNEQFPGVVVSDVRMPEMDGLQFMQEARSIIPELPVILITGHGDVDMAISAMRDGAYDFIEKPFVPERLVETINRACEKRLLVLENLRLQQDLASRSGIDAKIIGISPAIQKLRRDILKYAALNTNVIIYGETGSGKELVAQCLHEFSPRSERNFVPINCGAIPENLIETELFGHEAGAFTGAAKKRTGKFQHADGGTLLLDEIESMPASLQVKILRSLQEGVIEPLGSNKQVPVDLRIVAASKADLSVEENFRQDLYYRLNVSCLYLSPLRERIEDIPLLFEYYARQAATQHGRDLRRITRQDLTNLQQYAWPGNVRELKNIAVRYALDDMLPVADLIYPETAIEPLNNQRLESALPLAAQVANFEYKVICDALQQHKGNIKAVMEMLDLPRRTLNQKMVKYQIDRSQFIDSAGE</sequence>
<dbReference type="CDD" id="cd17549">
    <property type="entry name" value="REC_DctD-like"/>
    <property type="match status" value="1"/>
</dbReference>
<dbReference type="InterPro" id="IPR025943">
    <property type="entry name" value="Sigma_54_int_dom_ATP-bd_2"/>
</dbReference>
<feature type="domain" description="Sigma-54 factor interaction" evidence="9">
    <location>
        <begin position="145"/>
        <end position="371"/>
    </location>
</feature>
<evidence type="ECO:0000259" key="10">
    <source>
        <dbReference type="PROSITE" id="PS50110"/>
    </source>
</evidence>
<dbReference type="PROSITE" id="PS50110">
    <property type="entry name" value="RESPONSE_REGULATORY"/>
    <property type="match status" value="1"/>
</dbReference>
<keyword evidence="2" id="KW-0547">Nucleotide-binding</keyword>
<dbReference type="InterPro" id="IPR002197">
    <property type="entry name" value="HTH_Fis"/>
</dbReference>
<name>A0A1H9KSX3_9GAMM</name>
<evidence type="ECO:0000313" key="11">
    <source>
        <dbReference type="EMBL" id="SER01985.1"/>
    </source>
</evidence>
<dbReference type="FunFam" id="3.40.50.300:FF:000006">
    <property type="entry name" value="DNA-binding transcriptional regulator NtrC"/>
    <property type="match status" value="1"/>
</dbReference>
<dbReference type="Proteomes" id="UP000198749">
    <property type="component" value="Unassembled WGS sequence"/>
</dbReference>
<evidence type="ECO:0000313" key="12">
    <source>
        <dbReference type="Proteomes" id="UP000198749"/>
    </source>
</evidence>
<keyword evidence="7" id="KW-0804">Transcription</keyword>
<proteinExistence type="predicted"/>
<gene>
    <name evidence="11" type="ORF">SAMN03080615_03631</name>
</gene>
<dbReference type="InterPro" id="IPR025944">
    <property type="entry name" value="Sigma_54_int_dom_CS"/>
</dbReference>
<dbReference type="SUPFAM" id="SSF52540">
    <property type="entry name" value="P-loop containing nucleoside triphosphate hydrolases"/>
    <property type="match status" value="1"/>
</dbReference>
<dbReference type="AlphaFoldDB" id="A0A1H9KSX3"/>
<dbReference type="PROSITE" id="PS00688">
    <property type="entry name" value="SIGMA54_INTERACT_3"/>
    <property type="match status" value="1"/>
</dbReference>
<dbReference type="Gene3D" id="1.10.8.60">
    <property type="match status" value="1"/>
</dbReference>
<dbReference type="Gene3D" id="3.40.50.2300">
    <property type="match status" value="1"/>
</dbReference>
<evidence type="ECO:0000256" key="3">
    <source>
        <dbReference type="ARBA" id="ARBA00022840"/>
    </source>
</evidence>
<dbReference type="GO" id="GO:0000160">
    <property type="term" value="P:phosphorelay signal transduction system"/>
    <property type="evidence" value="ECO:0007669"/>
    <property type="project" value="UniProtKB-KW"/>
</dbReference>